<organism evidence="1 2">
    <name type="scientific">Plakobranchus ocellatus</name>
    <dbReference type="NCBI Taxonomy" id="259542"/>
    <lineage>
        <taxon>Eukaryota</taxon>
        <taxon>Metazoa</taxon>
        <taxon>Spiralia</taxon>
        <taxon>Lophotrochozoa</taxon>
        <taxon>Mollusca</taxon>
        <taxon>Gastropoda</taxon>
        <taxon>Heterobranchia</taxon>
        <taxon>Euthyneura</taxon>
        <taxon>Panpulmonata</taxon>
        <taxon>Sacoglossa</taxon>
        <taxon>Placobranchoidea</taxon>
        <taxon>Plakobranchidae</taxon>
        <taxon>Plakobranchus</taxon>
    </lineage>
</organism>
<evidence type="ECO:0000313" key="2">
    <source>
        <dbReference type="Proteomes" id="UP000735302"/>
    </source>
</evidence>
<dbReference type="Proteomes" id="UP000735302">
    <property type="component" value="Unassembled WGS sequence"/>
</dbReference>
<dbReference type="AlphaFoldDB" id="A0AAV3YJ59"/>
<dbReference type="EMBL" id="BLXT01000976">
    <property type="protein sequence ID" value="GFN82221.1"/>
    <property type="molecule type" value="Genomic_DNA"/>
</dbReference>
<name>A0AAV3YJ59_9GAST</name>
<evidence type="ECO:0000313" key="1">
    <source>
        <dbReference type="EMBL" id="GFN82221.1"/>
    </source>
</evidence>
<comment type="caution">
    <text evidence="1">The sequence shown here is derived from an EMBL/GenBank/DDBJ whole genome shotgun (WGS) entry which is preliminary data.</text>
</comment>
<proteinExistence type="predicted"/>
<gene>
    <name evidence="1" type="ORF">PoB_000872700</name>
</gene>
<sequence>MFSDITISFSVVSSRLRAVSEPGQSGRAECIPGSLSGSSDLSVLIYNSGKASRHRRCKSFYPLVFSKLDGAAVYGANTPTKVGREMRSKRITD</sequence>
<accession>A0AAV3YJ59</accession>
<keyword evidence="2" id="KW-1185">Reference proteome</keyword>
<protein>
    <submittedName>
        <fullName evidence="1">Uncharacterized protein</fullName>
    </submittedName>
</protein>
<reference evidence="1 2" key="1">
    <citation type="journal article" date="2021" name="Elife">
        <title>Chloroplast acquisition without the gene transfer in kleptoplastic sea slugs, Plakobranchus ocellatus.</title>
        <authorList>
            <person name="Maeda T."/>
            <person name="Takahashi S."/>
            <person name="Yoshida T."/>
            <person name="Shimamura S."/>
            <person name="Takaki Y."/>
            <person name="Nagai Y."/>
            <person name="Toyoda A."/>
            <person name="Suzuki Y."/>
            <person name="Arimoto A."/>
            <person name="Ishii H."/>
            <person name="Satoh N."/>
            <person name="Nishiyama T."/>
            <person name="Hasebe M."/>
            <person name="Maruyama T."/>
            <person name="Minagawa J."/>
            <person name="Obokata J."/>
            <person name="Shigenobu S."/>
        </authorList>
    </citation>
    <scope>NUCLEOTIDE SEQUENCE [LARGE SCALE GENOMIC DNA]</scope>
</reference>